<feature type="chain" id="PRO_5024399697" evidence="3">
    <location>
        <begin position="23"/>
        <end position="669"/>
    </location>
</feature>
<keyword evidence="3" id="KW-0732">Signal</keyword>
<sequence>MSPEVFRLLVILLLLLIPISNGFIMCHCDSVECQAAGKVECKAEFYCYVSFRPAEPGERKPSATSKAVYGFGSRLFIAEHRGCVAKTQINVCDEHGESRGVGSSSGEEVDGSARQVIRCCRNNWCNMGQELEFTKAELDGRQFFLNPGLSDLEPGLSFPMFSAKSSVSAFRPLVFTDEQGTIGISQTKKENPVSASTQDHPVPKWKSPLYTSDLHFNGWFGHRPALLSPSHAAPGFTSEATATKPIVHNSVSKKDKSHLASSAQQQEEANRGGQQQQQQPPIALQPLHIAVGVCLIILMLVAVLLHIVIVLYRRHRRLKRELLKQTQIPGTDQSHWPLNTVNTSTQSGQRIDLQHLKYATVKAEQRQSAVEKINKGSFLLSCLCKRLPTEASPANVYEEVLPHQVQLQQCLSSEPYVISQTPVLYHSVLTSTGSFQNSLPSPPLQLNSAALNHQNAPSQLVYSPHSLEHTFHPGPTKNMYCTSSSVSNESGNNPSTTESSLPTQSSTVACWNTNNNSNHSALQQNDFSNYLRTNQERPSLSGSSEAGILTTPDFESRRANVALPPALLKDAVGPSLPPQTTTGLAMFRSAAPQNDACSMVTPYAQFQLSLSFDQYDTPEQIFANGNASAAGSTSLDGLGGHNQTSSNPTTNSSLLHSYCEHGGPGDFRI</sequence>
<keyword evidence="2" id="KW-0472">Membrane</keyword>
<feature type="region of interest" description="Disordered" evidence="1">
    <location>
        <begin position="633"/>
        <end position="657"/>
    </location>
</feature>
<feature type="signal peptide" evidence="3">
    <location>
        <begin position="1"/>
        <end position="22"/>
    </location>
</feature>
<feature type="compositionally biased region" description="Low complexity" evidence="1">
    <location>
        <begin position="263"/>
        <end position="277"/>
    </location>
</feature>
<accession>A0A5K3EUA2</accession>
<feature type="region of interest" description="Disordered" evidence="1">
    <location>
        <begin position="241"/>
        <end position="277"/>
    </location>
</feature>
<evidence type="ECO:0000313" key="4">
    <source>
        <dbReference type="WBParaSite" id="MCU_003158-RA"/>
    </source>
</evidence>
<evidence type="ECO:0000256" key="1">
    <source>
        <dbReference type="SAM" id="MobiDB-lite"/>
    </source>
</evidence>
<reference evidence="4" key="1">
    <citation type="submission" date="2019-11" db="UniProtKB">
        <authorList>
            <consortium name="WormBaseParasite"/>
        </authorList>
    </citation>
    <scope>IDENTIFICATION</scope>
</reference>
<keyword evidence="2" id="KW-1133">Transmembrane helix</keyword>
<organism evidence="4">
    <name type="scientific">Mesocestoides corti</name>
    <name type="common">Flatworm</name>
    <dbReference type="NCBI Taxonomy" id="53468"/>
    <lineage>
        <taxon>Eukaryota</taxon>
        <taxon>Metazoa</taxon>
        <taxon>Spiralia</taxon>
        <taxon>Lophotrochozoa</taxon>
        <taxon>Platyhelminthes</taxon>
        <taxon>Cestoda</taxon>
        <taxon>Eucestoda</taxon>
        <taxon>Cyclophyllidea</taxon>
        <taxon>Mesocestoididae</taxon>
        <taxon>Mesocestoides</taxon>
    </lineage>
</organism>
<feature type="compositionally biased region" description="Low complexity" evidence="1">
    <location>
        <begin position="642"/>
        <end position="653"/>
    </location>
</feature>
<feature type="compositionally biased region" description="Polar residues" evidence="1">
    <location>
        <begin position="479"/>
        <end position="504"/>
    </location>
</feature>
<name>A0A5K3EUA2_MESCO</name>
<evidence type="ECO:0000256" key="3">
    <source>
        <dbReference type="SAM" id="SignalP"/>
    </source>
</evidence>
<feature type="region of interest" description="Disordered" evidence="1">
    <location>
        <begin position="465"/>
        <end position="504"/>
    </location>
</feature>
<dbReference type="AlphaFoldDB" id="A0A5K3EUA2"/>
<feature type="transmembrane region" description="Helical" evidence="2">
    <location>
        <begin position="287"/>
        <end position="312"/>
    </location>
</feature>
<keyword evidence="2" id="KW-0812">Transmembrane</keyword>
<protein>
    <submittedName>
        <fullName evidence="4">CUB domain-containing protein</fullName>
    </submittedName>
</protein>
<dbReference type="WBParaSite" id="MCU_003158-RA">
    <property type="protein sequence ID" value="MCU_003158-RA"/>
    <property type="gene ID" value="MCU_003158"/>
</dbReference>
<proteinExistence type="predicted"/>
<evidence type="ECO:0000256" key="2">
    <source>
        <dbReference type="SAM" id="Phobius"/>
    </source>
</evidence>